<proteinExistence type="predicted"/>
<feature type="domain" description="Methyl-accepting transducer" evidence="5">
    <location>
        <begin position="207"/>
        <end position="457"/>
    </location>
</feature>
<keyword evidence="4" id="KW-0812">Transmembrane</keyword>
<protein>
    <recommendedName>
        <fullName evidence="5">Methyl-accepting transducer domain-containing protein</fullName>
    </recommendedName>
</protein>
<dbReference type="SUPFAM" id="SSF58104">
    <property type="entry name" value="Methyl-accepting chemotaxis protein (MCP) signaling domain"/>
    <property type="match status" value="1"/>
</dbReference>
<evidence type="ECO:0000256" key="2">
    <source>
        <dbReference type="PROSITE-ProRule" id="PRU00284"/>
    </source>
</evidence>
<keyword evidence="3" id="KW-0175">Coiled coil</keyword>
<dbReference type="AlphaFoldDB" id="A0A395V3C0"/>
<gene>
    <name evidence="6" type="ORF">DWX93_15295</name>
</gene>
<feature type="transmembrane region" description="Helical" evidence="4">
    <location>
        <begin position="12"/>
        <end position="32"/>
    </location>
</feature>
<organism evidence="6 7">
    <name type="scientific">Roseburia hominis</name>
    <dbReference type="NCBI Taxonomy" id="301301"/>
    <lineage>
        <taxon>Bacteria</taxon>
        <taxon>Bacillati</taxon>
        <taxon>Bacillota</taxon>
        <taxon>Clostridia</taxon>
        <taxon>Lachnospirales</taxon>
        <taxon>Lachnospiraceae</taxon>
        <taxon>Roseburia</taxon>
    </lineage>
</organism>
<comment type="caution">
    <text evidence="6">The sequence shown here is derived from an EMBL/GenBank/DDBJ whole genome shotgun (WGS) entry which is preliminary data.</text>
</comment>
<name>A0A395V3C0_9FIRM</name>
<evidence type="ECO:0000259" key="5">
    <source>
        <dbReference type="PROSITE" id="PS50111"/>
    </source>
</evidence>
<keyword evidence="4" id="KW-1133">Transmembrane helix</keyword>
<evidence type="ECO:0000313" key="6">
    <source>
        <dbReference type="EMBL" id="RGS36681.1"/>
    </source>
</evidence>
<evidence type="ECO:0000256" key="1">
    <source>
        <dbReference type="ARBA" id="ARBA00023224"/>
    </source>
</evidence>
<keyword evidence="1 2" id="KW-0807">Transducer</keyword>
<evidence type="ECO:0000313" key="7">
    <source>
        <dbReference type="Proteomes" id="UP000266172"/>
    </source>
</evidence>
<dbReference type="Proteomes" id="UP000266172">
    <property type="component" value="Unassembled WGS sequence"/>
</dbReference>
<sequence length="493" mass="54493">MKLKQKQRLERNKITFILGLIILGLLNALTLLGFVDVTADKSVVLARMVVNVILLVIFFVGHVRYRGDRKFVMISLSCMFLTYAVMILSNKNVVFYAFMYLIMLTVMLYRDIRLARISAIAMGALNVISGILHFVKYPGTRSESVVQIVFAISFGVVMCIAVDLQARHHVEDTDAIKSQMDAAARVADEIIQMSGALSEKFDSAREKADVLTESMVSSNNSVKEIASSVKLTAEAIEQQTMQTNGIQTNIENAEKETKEMQTASDATQDALREGADLIAELKEQATQTAEINRATRTTTEELDNRIKEVEVIIGTILSISDQTNLLALNASIEAARAGEAGKGFAVVADEIRKLSEETKESTGKITEIIEKLTVNVEEASVNMQKSAESADKQNEMIETTREKFTVIEDKMNLFQNSMQNLSGEVESILSANTQINDSITNLSATSEEVAASSENSMSMSEDSMQNMENLNDLLGEIYKISERMREVVAQEQA</sequence>
<dbReference type="SMART" id="SM00283">
    <property type="entry name" value="MA"/>
    <property type="match status" value="1"/>
</dbReference>
<accession>A0A395V3C0</accession>
<feature type="transmembrane region" description="Helical" evidence="4">
    <location>
        <begin position="94"/>
        <end position="112"/>
    </location>
</feature>
<feature type="transmembrane region" description="Helical" evidence="4">
    <location>
        <begin position="119"/>
        <end position="139"/>
    </location>
</feature>
<dbReference type="GO" id="GO:0016020">
    <property type="term" value="C:membrane"/>
    <property type="evidence" value="ECO:0007669"/>
    <property type="project" value="InterPro"/>
</dbReference>
<feature type="transmembrane region" description="Helical" evidence="4">
    <location>
        <begin position="71"/>
        <end position="88"/>
    </location>
</feature>
<keyword evidence="4" id="KW-0472">Membrane</keyword>
<dbReference type="Gene3D" id="1.10.287.950">
    <property type="entry name" value="Methyl-accepting chemotaxis protein"/>
    <property type="match status" value="1"/>
</dbReference>
<dbReference type="GO" id="GO:0007165">
    <property type="term" value="P:signal transduction"/>
    <property type="evidence" value="ECO:0007669"/>
    <property type="project" value="UniProtKB-KW"/>
</dbReference>
<evidence type="ECO:0000256" key="3">
    <source>
        <dbReference type="SAM" id="Coils"/>
    </source>
</evidence>
<dbReference type="InterPro" id="IPR004089">
    <property type="entry name" value="MCPsignal_dom"/>
</dbReference>
<feature type="coiled-coil region" evidence="3">
    <location>
        <begin position="236"/>
        <end position="270"/>
    </location>
</feature>
<dbReference type="EMBL" id="QRVL01000020">
    <property type="protein sequence ID" value="RGS36681.1"/>
    <property type="molecule type" value="Genomic_DNA"/>
</dbReference>
<feature type="transmembrane region" description="Helical" evidence="4">
    <location>
        <begin position="145"/>
        <end position="164"/>
    </location>
</feature>
<dbReference type="Pfam" id="PF00015">
    <property type="entry name" value="MCPsignal"/>
    <property type="match status" value="1"/>
</dbReference>
<dbReference type="PROSITE" id="PS50111">
    <property type="entry name" value="CHEMOTAXIS_TRANSDUC_2"/>
    <property type="match status" value="1"/>
</dbReference>
<feature type="transmembrane region" description="Helical" evidence="4">
    <location>
        <begin position="44"/>
        <end position="64"/>
    </location>
</feature>
<reference evidence="6 7" key="1">
    <citation type="submission" date="2018-08" db="EMBL/GenBank/DDBJ databases">
        <title>A genome reference for cultivated species of the human gut microbiota.</title>
        <authorList>
            <person name="Zou Y."/>
            <person name="Xue W."/>
            <person name="Luo G."/>
        </authorList>
    </citation>
    <scope>NUCLEOTIDE SEQUENCE [LARGE SCALE GENOMIC DNA]</scope>
    <source>
        <strain evidence="6 7">AF22-12AC</strain>
    </source>
</reference>
<dbReference type="PANTHER" id="PTHR32089:SF112">
    <property type="entry name" value="LYSOZYME-LIKE PROTEIN-RELATED"/>
    <property type="match status" value="1"/>
</dbReference>
<dbReference type="PANTHER" id="PTHR32089">
    <property type="entry name" value="METHYL-ACCEPTING CHEMOTAXIS PROTEIN MCPB"/>
    <property type="match status" value="1"/>
</dbReference>
<dbReference type="RefSeq" id="WP_118098391.1">
    <property type="nucleotide sequence ID" value="NZ_QRVL01000020.1"/>
</dbReference>
<evidence type="ECO:0000256" key="4">
    <source>
        <dbReference type="SAM" id="Phobius"/>
    </source>
</evidence>